<organism evidence="2 3">
    <name type="scientific">Brachyspira hampsonii</name>
    <dbReference type="NCBI Taxonomy" id="1287055"/>
    <lineage>
        <taxon>Bacteria</taxon>
        <taxon>Pseudomonadati</taxon>
        <taxon>Spirochaetota</taxon>
        <taxon>Spirochaetia</taxon>
        <taxon>Brachyspirales</taxon>
        <taxon>Brachyspiraceae</taxon>
        <taxon>Brachyspira</taxon>
    </lineage>
</organism>
<keyword evidence="1" id="KW-1133">Transmembrane helix</keyword>
<dbReference type="RefSeq" id="WP_069726994.1">
    <property type="nucleotide sequence ID" value="NZ_MDCO01000012.1"/>
</dbReference>
<accession>A0A1E5NC23</accession>
<keyword evidence="1" id="KW-0812">Transmembrane</keyword>
<evidence type="ECO:0000256" key="1">
    <source>
        <dbReference type="SAM" id="Phobius"/>
    </source>
</evidence>
<evidence type="ECO:0000313" key="2">
    <source>
        <dbReference type="EMBL" id="OEJ13683.1"/>
    </source>
</evidence>
<gene>
    <name evidence="2" type="ORF">BFL38_02740</name>
</gene>
<sequence length="59" mass="7002">MLGTYITSSYYWLGLAWLGLAWLGLAWLVIPKRELKNNKSNIFTFYNINMIFSIKNYSY</sequence>
<dbReference type="Proteomes" id="UP000095247">
    <property type="component" value="Unassembled WGS sequence"/>
</dbReference>
<dbReference type="EMBL" id="MDCO01000012">
    <property type="protein sequence ID" value="OEJ13683.1"/>
    <property type="molecule type" value="Genomic_DNA"/>
</dbReference>
<feature type="transmembrane region" description="Helical" evidence="1">
    <location>
        <begin position="12"/>
        <end position="30"/>
    </location>
</feature>
<evidence type="ECO:0000313" key="3">
    <source>
        <dbReference type="Proteomes" id="UP000095247"/>
    </source>
</evidence>
<proteinExistence type="predicted"/>
<keyword evidence="1" id="KW-0472">Membrane</keyword>
<name>A0A1E5NC23_9SPIR</name>
<protein>
    <submittedName>
        <fullName evidence="2">Uncharacterized protein</fullName>
    </submittedName>
</protein>
<comment type="caution">
    <text evidence="2">The sequence shown here is derived from an EMBL/GenBank/DDBJ whole genome shotgun (WGS) entry which is preliminary data.</text>
</comment>
<dbReference type="AlphaFoldDB" id="A0A1E5NC23"/>
<reference evidence="2 3" key="1">
    <citation type="submission" date="2016-08" db="EMBL/GenBank/DDBJ databases">
        <title>Characterization and recognition of Brachyspira hampsonii sp. nov., a novel intestinal spirochete that is pathogenic to pigs.</title>
        <authorList>
            <person name="Mirajkar N."/>
            <person name="La T."/>
            <person name="Phillips N."/>
            <person name="Hampson D."/>
            <person name="Gebhart C."/>
        </authorList>
    </citation>
    <scope>NUCLEOTIDE SEQUENCE [LARGE SCALE GENOMIC DNA]</scope>
    <source>
        <strain evidence="2 3">P280/1</strain>
    </source>
</reference>